<dbReference type="OrthoDB" id="8117189at2"/>
<comment type="function">
    <text evidence="6">Has immunoglobulin-binding and hemagglutination properties, and can bind to mannose. Essential for virulence. May be involved in LPS biosynthesis or polysaccharide transport.</text>
</comment>
<dbReference type="Proteomes" id="UP000248021">
    <property type="component" value="Unassembled WGS sequence"/>
</dbReference>
<dbReference type="GO" id="GO:0016020">
    <property type="term" value="C:membrane"/>
    <property type="evidence" value="ECO:0007669"/>
    <property type="project" value="UniProtKB-SubCell"/>
</dbReference>
<proteinExistence type="inferred from homology"/>
<organism evidence="8 9">
    <name type="scientific">Chelatococcus asaccharovorans</name>
    <dbReference type="NCBI Taxonomy" id="28210"/>
    <lineage>
        <taxon>Bacteria</taxon>
        <taxon>Pseudomonadati</taxon>
        <taxon>Pseudomonadota</taxon>
        <taxon>Alphaproteobacteria</taxon>
        <taxon>Hyphomicrobiales</taxon>
        <taxon>Chelatococcaceae</taxon>
        <taxon>Chelatococcus</taxon>
    </lineage>
</organism>
<comment type="similarity">
    <text evidence="2">Belongs to the BA14k family.</text>
</comment>
<evidence type="ECO:0000313" key="9">
    <source>
        <dbReference type="Proteomes" id="UP000248021"/>
    </source>
</evidence>
<comment type="caution">
    <text evidence="8">The sequence shown here is derived from an EMBL/GenBank/DDBJ whole genome shotgun (WGS) entry which is preliminary data.</text>
</comment>
<evidence type="ECO:0000256" key="5">
    <source>
        <dbReference type="ARBA" id="ARBA00022734"/>
    </source>
</evidence>
<keyword evidence="5" id="KW-0430">Lectin</keyword>
<comment type="subcellular location">
    <subcellularLocation>
        <location evidence="1">Membrane</location>
        <topology evidence="1">Single-pass membrane protein</topology>
    </subcellularLocation>
</comment>
<dbReference type="Pfam" id="PF07886">
    <property type="entry name" value="BA14K"/>
    <property type="match status" value="1"/>
</dbReference>
<protein>
    <recommendedName>
        <fullName evidence="3">Lectin-like protein BA14k</fullName>
    </recommendedName>
</protein>
<keyword evidence="9" id="KW-1185">Reference proteome</keyword>
<keyword evidence="4" id="KW-1003">Cell membrane</keyword>
<reference evidence="8 9" key="1">
    <citation type="submission" date="2018-05" db="EMBL/GenBank/DDBJ databases">
        <title>Genomic Encyclopedia of Type Strains, Phase IV (KMG-IV): sequencing the most valuable type-strain genomes for metagenomic binning, comparative biology and taxonomic classification.</title>
        <authorList>
            <person name="Goeker M."/>
        </authorList>
    </citation>
    <scope>NUCLEOTIDE SEQUENCE [LARGE SCALE GENOMIC DNA]</scope>
    <source>
        <strain evidence="8 9">DSM 6462</strain>
    </source>
</reference>
<sequence length="142" mass="15701">MRRIVLTAICALMPAAQSMMGSADAMPIRPAPASATDPALIETIAHRRGFYVVGGVYYYNGYQGVVVARPGYRYYRGYWFPAAAFAAGAAIGGAIARPVPPPPAALTAHVRWCYAHHRSYRAYDNTYQPYYGPRQMCWSPYN</sequence>
<dbReference type="RefSeq" id="WP_110378239.1">
    <property type="nucleotide sequence ID" value="NZ_JAHBRY010000001.1"/>
</dbReference>
<dbReference type="AlphaFoldDB" id="A0A2V3TSS4"/>
<gene>
    <name evidence="8" type="ORF">C7450_11887</name>
</gene>
<evidence type="ECO:0000256" key="4">
    <source>
        <dbReference type="ARBA" id="ARBA00022475"/>
    </source>
</evidence>
<dbReference type="GO" id="GO:0030246">
    <property type="term" value="F:carbohydrate binding"/>
    <property type="evidence" value="ECO:0007669"/>
    <property type="project" value="UniProtKB-KW"/>
</dbReference>
<evidence type="ECO:0000256" key="6">
    <source>
        <dbReference type="ARBA" id="ARBA00025321"/>
    </source>
</evidence>
<name>A0A2V3TSS4_9HYPH</name>
<evidence type="ECO:0000256" key="2">
    <source>
        <dbReference type="ARBA" id="ARBA00010270"/>
    </source>
</evidence>
<keyword evidence="4" id="KW-0472">Membrane</keyword>
<feature type="signal peptide" evidence="7">
    <location>
        <begin position="1"/>
        <end position="25"/>
    </location>
</feature>
<dbReference type="EMBL" id="QJJK01000018">
    <property type="protein sequence ID" value="PXW51932.1"/>
    <property type="molecule type" value="Genomic_DNA"/>
</dbReference>
<evidence type="ECO:0000313" key="8">
    <source>
        <dbReference type="EMBL" id="PXW51932.1"/>
    </source>
</evidence>
<evidence type="ECO:0000256" key="1">
    <source>
        <dbReference type="ARBA" id="ARBA00004167"/>
    </source>
</evidence>
<keyword evidence="7" id="KW-0732">Signal</keyword>
<accession>A0A2V3TSS4</accession>
<evidence type="ECO:0000256" key="3">
    <source>
        <dbReference type="ARBA" id="ARBA00020552"/>
    </source>
</evidence>
<dbReference type="InterPro" id="IPR012413">
    <property type="entry name" value="BA14K"/>
</dbReference>
<feature type="chain" id="PRO_5015869441" description="Lectin-like protein BA14k" evidence="7">
    <location>
        <begin position="26"/>
        <end position="142"/>
    </location>
</feature>
<evidence type="ECO:0000256" key="7">
    <source>
        <dbReference type="SAM" id="SignalP"/>
    </source>
</evidence>